<dbReference type="SUPFAM" id="SSF50978">
    <property type="entry name" value="WD40 repeat-like"/>
    <property type="match status" value="1"/>
</dbReference>
<dbReference type="InterPro" id="IPR015943">
    <property type="entry name" value="WD40/YVTN_repeat-like_dom_sf"/>
</dbReference>
<keyword evidence="3" id="KW-1185">Reference proteome</keyword>
<feature type="compositionally biased region" description="Low complexity" evidence="1">
    <location>
        <begin position="14"/>
        <end position="25"/>
    </location>
</feature>
<dbReference type="InterPro" id="IPR045223">
    <property type="entry name" value="RACK1-like"/>
</dbReference>
<comment type="caution">
    <text evidence="2">The sequence shown here is derived from an EMBL/GenBank/DDBJ whole genome shotgun (WGS) entry which is preliminary data.</text>
</comment>
<name>A0ABR2AUF7_9ROSI</name>
<reference evidence="2 3" key="1">
    <citation type="journal article" date="2024" name="G3 (Bethesda)">
        <title>Genome assembly of Hibiscus sabdariffa L. provides insights into metabolisms of medicinal natural products.</title>
        <authorList>
            <person name="Kim T."/>
        </authorList>
    </citation>
    <scope>NUCLEOTIDE SEQUENCE [LARGE SCALE GENOMIC DNA]</scope>
    <source>
        <strain evidence="2">TK-2024</strain>
        <tissue evidence="2">Old leaves</tissue>
    </source>
</reference>
<organism evidence="2 3">
    <name type="scientific">Hibiscus sabdariffa</name>
    <name type="common">roselle</name>
    <dbReference type="NCBI Taxonomy" id="183260"/>
    <lineage>
        <taxon>Eukaryota</taxon>
        <taxon>Viridiplantae</taxon>
        <taxon>Streptophyta</taxon>
        <taxon>Embryophyta</taxon>
        <taxon>Tracheophyta</taxon>
        <taxon>Spermatophyta</taxon>
        <taxon>Magnoliopsida</taxon>
        <taxon>eudicotyledons</taxon>
        <taxon>Gunneridae</taxon>
        <taxon>Pentapetalae</taxon>
        <taxon>rosids</taxon>
        <taxon>malvids</taxon>
        <taxon>Malvales</taxon>
        <taxon>Malvaceae</taxon>
        <taxon>Malvoideae</taxon>
        <taxon>Hibiscus</taxon>
    </lineage>
</organism>
<dbReference type="Proteomes" id="UP001472677">
    <property type="component" value="Unassembled WGS sequence"/>
</dbReference>
<dbReference type="InterPro" id="IPR036322">
    <property type="entry name" value="WD40_repeat_dom_sf"/>
</dbReference>
<evidence type="ECO:0000313" key="2">
    <source>
        <dbReference type="EMBL" id="KAK8497185.1"/>
    </source>
</evidence>
<evidence type="ECO:0000256" key="1">
    <source>
        <dbReference type="SAM" id="MobiDB-lite"/>
    </source>
</evidence>
<gene>
    <name evidence="2" type="ORF">V6N12_066034</name>
</gene>
<evidence type="ECO:0000313" key="3">
    <source>
        <dbReference type="Proteomes" id="UP001472677"/>
    </source>
</evidence>
<dbReference type="Gene3D" id="2.130.10.10">
    <property type="entry name" value="YVTN repeat-like/Quinoprotein amine dehydrogenase"/>
    <property type="match status" value="1"/>
</dbReference>
<accession>A0ABR2AUF7</accession>
<sequence length="164" mass="18190">MAEKRCGHGSLSRKMSFSSSHGSVKSKSGEVECYCRVKAHVCVSNTEKNLRRLFYDCGKYKEKPSASKFSLTTLIAATLASKTPWKMASEAVVLRGTMRAHIDMVTTIVVPIDNSNMIVTSSRDKSLTKDEKTFDVARRRLTGHSHFVQDVSLSSDSQFVLYGS</sequence>
<protein>
    <submittedName>
        <fullName evidence="2">Uncharacterized protein</fullName>
    </submittedName>
</protein>
<proteinExistence type="predicted"/>
<dbReference type="EMBL" id="JBBPBM010000327">
    <property type="protein sequence ID" value="KAK8497185.1"/>
    <property type="molecule type" value="Genomic_DNA"/>
</dbReference>
<dbReference type="PANTHER" id="PTHR19868">
    <property type="entry name" value="RECEPTOR FOR ACTIVATED PROTEIN KINASE C RACK1"/>
    <property type="match status" value="1"/>
</dbReference>
<feature type="region of interest" description="Disordered" evidence="1">
    <location>
        <begin position="1"/>
        <end position="25"/>
    </location>
</feature>